<dbReference type="PANTHER" id="PTHR33973">
    <property type="entry name" value="OS07G0153300 PROTEIN"/>
    <property type="match status" value="1"/>
</dbReference>
<dbReference type="RefSeq" id="WP_183370047.1">
    <property type="nucleotide sequence ID" value="NZ_BAABHL010000037.1"/>
</dbReference>
<dbReference type="AlphaFoldDB" id="A0A840ETA1"/>
<reference evidence="1 2" key="1">
    <citation type="submission" date="2020-08" db="EMBL/GenBank/DDBJ databases">
        <title>Sequencing the genomes of 1000 actinobacteria strains.</title>
        <authorList>
            <person name="Klenk H.-P."/>
        </authorList>
    </citation>
    <scope>NUCLEOTIDE SEQUENCE [LARGE SCALE GENOMIC DNA]</scope>
    <source>
        <strain evidence="1 2">DSM 45298</strain>
    </source>
</reference>
<protein>
    <recommendedName>
        <fullName evidence="3">DUF1365 domain-containing protein</fullName>
    </recommendedName>
</protein>
<dbReference type="Pfam" id="PF07103">
    <property type="entry name" value="DUF1365"/>
    <property type="match status" value="1"/>
</dbReference>
<evidence type="ECO:0008006" key="3">
    <source>
        <dbReference type="Google" id="ProtNLM"/>
    </source>
</evidence>
<organism evidence="1 2">
    <name type="scientific">Gordonia humi</name>
    <dbReference type="NCBI Taxonomy" id="686429"/>
    <lineage>
        <taxon>Bacteria</taxon>
        <taxon>Bacillati</taxon>
        <taxon>Actinomycetota</taxon>
        <taxon>Actinomycetes</taxon>
        <taxon>Mycobacteriales</taxon>
        <taxon>Gordoniaceae</taxon>
        <taxon>Gordonia</taxon>
    </lineage>
</organism>
<comment type="caution">
    <text evidence="1">The sequence shown here is derived from an EMBL/GenBank/DDBJ whole genome shotgun (WGS) entry which is preliminary data.</text>
</comment>
<dbReference type="Proteomes" id="UP000551501">
    <property type="component" value="Unassembled WGS sequence"/>
</dbReference>
<evidence type="ECO:0000313" key="1">
    <source>
        <dbReference type="EMBL" id="MBB4134932.1"/>
    </source>
</evidence>
<name>A0A840ETA1_9ACTN</name>
<dbReference type="PANTHER" id="PTHR33973:SF4">
    <property type="entry name" value="OS07G0153300 PROTEIN"/>
    <property type="match status" value="1"/>
</dbReference>
<keyword evidence="2" id="KW-1185">Reference proteome</keyword>
<proteinExistence type="predicted"/>
<accession>A0A840ETA1</accession>
<gene>
    <name evidence="1" type="ORF">BKA16_001484</name>
</gene>
<dbReference type="InterPro" id="IPR010775">
    <property type="entry name" value="DUF1365"/>
</dbReference>
<sequence length="248" mass="27356">MNTSARIVPVRISHVRRAPVDHRFAYRGLMWLVDVDDLPLLPTGLRGLARFVPADHFTAAARTGQSIRERLHDAVRAQGVDAPTGRILALTSPRVCGYTFNPLTVFWCHDRSGALDYVVAEVHNTYGGRHCYVVHTDQDGRATADKAFYVSPFNDVNGEYRLRLPAPSPDGAVSLAVVLERDGHPPFTATLSGVARPATVPSVLRAQLSAPLAPWLVALRIRIQGIRLWARGLPIVPRHRDSDREAAR</sequence>
<dbReference type="EMBL" id="JACIFP010000001">
    <property type="protein sequence ID" value="MBB4134932.1"/>
    <property type="molecule type" value="Genomic_DNA"/>
</dbReference>
<evidence type="ECO:0000313" key="2">
    <source>
        <dbReference type="Proteomes" id="UP000551501"/>
    </source>
</evidence>